<feature type="compositionally biased region" description="Polar residues" evidence="5">
    <location>
        <begin position="539"/>
        <end position="558"/>
    </location>
</feature>
<organism evidence="8">
    <name type="scientific">Hirondellea gigas</name>
    <dbReference type="NCBI Taxonomy" id="1518452"/>
    <lineage>
        <taxon>Eukaryota</taxon>
        <taxon>Metazoa</taxon>
        <taxon>Ecdysozoa</taxon>
        <taxon>Arthropoda</taxon>
        <taxon>Crustacea</taxon>
        <taxon>Multicrustacea</taxon>
        <taxon>Malacostraca</taxon>
        <taxon>Eumalacostraca</taxon>
        <taxon>Peracarida</taxon>
        <taxon>Amphipoda</taxon>
        <taxon>Amphilochidea</taxon>
        <taxon>Lysianassida</taxon>
        <taxon>Lysianassidira</taxon>
        <taxon>Lysianassoidea</taxon>
        <taxon>Lysianassidae</taxon>
        <taxon>Hirondellea</taxon>
    </lineage>
</organism>
<dbReference type="Pfam" id="PF02891">
    <property type="entry name" value="zf-MIZ"/>
    <property type="match status" value="1"/>
</dbReference>
<keyword evidence="1" id="KW-0479">Metal-binding</keyword>
<evidence type="ECO:0000256" key="4">
    <source>
        <dbReference type="PROSITE-ProRule" id="PRU00134"/>
    </source>
</evidence>
<feature type="compositionally biased region" description="Low complexity" evidence="5">
    <location>
        <begin position="520"/>
        <end position="538"/>
    </location>
</feature>
<dbReference type="GO" id="GO:0000785">
    <property type="term" value="C:chromatin"/>
    <property type="evidence" value="ECO:0007669"/>
    <property type="project" value="TreeGrafter"/>
</dbReference>
<keyword evidence="2 4" id="KW-0863">Zinc-finger</keyword>
<name>A0A6A7G806_9CRUS</name>
<dbReference type="AlphaFoldDB" id="A0A6A7G806"/>
<sequence>MASWDDCCQLATSLASAPHQIQRQLELDISKFTVSDLKIIIKHFRTKFAVSRNHSPNSLNLHGKKAQLVQSVEHALRHNSPSSTSSQHQQGQNRHRSSSSNQARSQHQRQQQQQQHQRQQQQQQRQQLQRQQLQRQQQQQHQQIVNVGRHLRADEVEQLCKHAKFMEKRSPFFVVNTVLDQVSVIVSRKSRLSFVLNSEVLNALRRKNRSQQIHLRLFSANPFSPFGWNQVRISVKVNDTFVPIDSRVTNTGIKKKGIQIIRPLDITTQVVTFIQPNLYSLPIRVDLSCETPFNGIAVAEIVRIRSTQEVVNDVVTPDVESRLGTNRTKPPKVCEFCGAQNDLLRCSRCKNTWYCGQNHQSQHWELHSLVCKPPRIASLVKAVVPSMNENEDEILVVDSRVCLRCPLSVGRIKIASKGSKCSHPQCFDLATFLEFCHMTGIWQCPICTNRLPFSELEIDVVMNKILLEVPEEIYQVRLLPNGEYAVVSLEEEKEKENETAQAKPKKRRKLTNNSHRNGFSSNSVSHNDSSHSNESQSVLPNNSEISSSSNDPEGTSLNCAIVLD</sequence>
<evidence type="ECO:0000256" key="3">
    <source>
        <dbReference type="ARBA" id="ARBA00022833"/>
    </source>
</evidence>
<proteinExistence type="evidence at transcript level"/>
<dbReference type="PROSITE" id="PS01360">
    <property type="entry name" value="ZF_MYND_1"/>
    <property type="match status" value="1"/>
</dbReference>
<dbReference type="PROSITE" id="PS50865">
    <property type="entry name" value="ZF_MYND_2"/>
    <property type="match status" value="1"/>
</dbReference>
<dbReference type="EMBL" id="IACT01007687">
    <property type="protein sequence ID" value="LAC26801.1"/>
    <property type="molecule type" value="mRNA"/>
</dbReference>
<keyword evidence="3" id="KW-0862">Zinc</keyword>
<feature type="domain" description="MYND-type" evidence="6">
    <location>
        <begin position="334"/>
        <end position="371"/>
    </location>
</feature>
<dbReference type="GO" id="GO:0008270">
    <property type="term" value="F:zinc ion binding"/>
    <property type="evidence" value="ECO:0007669"/>
    <property type="project" value="UniProtKB-KW"/>
</dbReference>
<dbReference type="PANTHER" id="PTHR10782:SF4">
    <property type="entry name" value="TONALLI, ISOFORM E"/>
    <property type="match status" value="1"/>
</dbReference>
<evidence type="ECO:0000256" key="5">
    <source>
        <dbReference type="SAM" id="MobiDB-lite"/>
    </source>
</evidence>
<evidence type="ECO:0000256" key="2">
    <source>
        <dbReference type="ARBA" id="ARBA00022771"/>
    </source>
</evidence>
<dbReference type="Gene3D" id="3.30.40.10">
    <property type="entry name" value="Zinc/RING finger domain, C3HC4 (zinc finger)"/>
    <property type="match status" value="1"/>
</dbReference>
<protein>
    <submittedName>
        <fullName evidence="8">SUMO/Smt3 ligase</fullName>
    </submittedName>
</protein>
<feature type="domain" description="SP-RING-type" evidence="7">
    <location>
        <begin position="390"/>
        <end position="471"/>
    </location>
</feature>
<keyword evidence="8" id="KW-0436">Ligase</keyword>
<dbReference type="InterPro" id="IPR004181">
    <property type="entry name" value="Znf_MIZ"/>
</dbReference>
<feature type="compositionally biased region" description="Low complexity" evidence="5">
    <location>
        <begin position="85"/>
        <end position="127"/>
    </location>
</feature>
<evidence type="ECO:0000259" key="6">
    <source>
        <dbReference type="PROSITE" id="PS50865"/>
    </source>
</evidence>
<dbReference type="Pfam" id="PF01753">
    <property type="entry name" value="zf-MYND"/>
    <property type="match status" value="1"/>
</dbReference>
<evidence type="ECO:0000259" key="7">
    <source>
        <dbReference type="PROSITE" id="PS51044"/>
    </source>
</evidence>
<dbReference type="PROSITE" id="PS51044">
    <property type="entry name" value="ZF_SP_RING"/>
    <property type="match status" value="1"/>
</dbReference>
<dbReference type="SUPFAM" id="SSF144232">
    <property type="entry name" value="HIT/MYND zinc finger-like"/>
    <property type="match status" value="1"/>
</dbReference>
<dbReference type="GO" id="GO:0016925">
    <property type="term" value="P:protein sumoylation"/>
    <property type="evidence" value="ECO:0007669"/>
    <property type="project" value="TreeGrafter"/>
</dbReference>
<accession>A0A6A7G806</accession>
<dbReference type="CDD" id="cd16650">
    <property type="entry name" value="SP-RING_PIAS-like"/>
    <property type="match status" value="1"/>
</dbReference>
<dbReference type="InterPro" id="IPR013083">
    <property type="entry name" value="Znf_RING/FYVE/PHD"/>
</dbReference>
<evidence type="ECO:0000313" key="8">
    <source>
        <dbReference type="EMBL" id="LAC26801.1"/>
    </source>
</evidence>
<feature type="region of interest" description="Disordered" evidence="5">
    <location>
        <begin position="490"/>
        <end position="564"/>
    </location>
</feature>
<dbReference type="GO" id="GO:0016874">
    <property type="term" value="F:ligase activity"/>
    <property type="evidence" value="ECO:0007669"/>
    <property type="project" value="UniProtKB-KW"/>
</dbReference>
<reference evidence="8" key="1">
    <citation type="submission" date="2017-11" db="EMBL/GenBank/DDBJ databases">
        <title>The sensing device of the deep-sea amphipod.</title>
        <authorList>
            <person name="Kobayashi H."/>
            <person name="Nagahama T."/>
            <person name="Arai W."/>
            <person name="Sasagawa Y."/>
            <person name="Umeda M."/>
            <person name="Hayashi T."/>
            <person name="Nikaido I."/>
            <person name="Watanabe H."/>
            <person name="Oguri K."/>
            <person name="Kitazato H."/>
            <person name="Fujioka K."/>
            <person name="Kido Y."/>
            <person name="Takami H."/>
        </authorList>
    </citation>
    <scope>NUCLEOTIDE SEQUENCE</scope>
    <source>
        <tissue evidence="8">Whole body</tissue>
    </source>
</reference>
<evidence type="ECO:0000256" key="1">
    <source>
        <dbReference type="ARBA" id="ARBA00022723"/>
    </source>
</evidence>
<dbReference type="SUPFAM" id="SSF81995">
    <property type="entry name" value="beta-sandwich domain of Sec23/24"/>
    <property type="match status" value="1"/>
</dbReference>
<dbReference type="InterPro" id="IPR002893">
    <property type="entry name" value="Znf_MYND"/>
</dbReference>
<dbReference type="Gene3D" id="6.10.140.2220">
    <property type="match status" value="1"/>
</dbReference>
<dbReference type="GO" id="GO:0061665">
    <property type="term" value="F:SUMO ligase activity"/>
    <property type="evidence" value="ECO:0007669"/>
    <property type="project" value="TreeGrafter"/>
</dbReference>
<feature type="region of interest" description="Disordered" evidence="5">
    <location>
        <begin position="75"/>
        <end position="127"/>
    </location>
</feature>
<dbReference type="PANTHER" id="PTHR10782">
    <property type="entry name" value="ZINC FINGER MIZ DOMAIN-CONTAINING PROTEIN"/>
    <property type="match status" value="1"/>
</dbReference>